<feature type="domain" description="VTT" evidence="8">
    <location>
        <begin position="30"/>
        <end position="160"/>
    </location>
</feature>
<evidence type="ECO:0000256" key="7">
    <source>
        <dbReference type="SAM" id="Phobius"/>
    </source>
</evidence>
<dbReference type="AlphaFoldDB" id="A0A090IUZ0"/>
<feature type="transmembrane region" description="Helical" evidence="7">
    <location>
        <begin position="50"/>
        <end position="72"/>
    </location>
</feature>
<keyword evidence="10" id="KW-1185">Reference proteome</keyword>
<evidence type="ECO:0000256" key="1">
    <source>
        <dbReference type="ARBA" id="ARBA00004651"/>
    </source>
</evidence>
<sequence length="203" mass="23330">MENWITGFMEQFGYFGVFLLICLENVFPPIPSEVILTFGGFMTTTTNLTVLGVIFAATIGSVFGAVILYALGRWLDVEKIERIVDKWGYLLRVKKEDVEKADHWFQKYGYWTVFFCRMVPLIRSLISIPAGMAHMNFPLFLFFTTAGTIIWNSILVTLGAKLGESWEKIVEYMDIYSNIVYMLIAIAIIAVIIYFIRRSKTQK</sequence>
<dbReference type="KEGG" id="bthv:CQJ30_02590"/>
<protein>
    <submittedName>
        <fullName evidence="9">Alkaline phosphatase-like protein</fullName>
    </submittedName>
</protein>
<evidence type="ECO:0000313" key="9">
    <source>
        <dbReference type="EMBL" id="CEE00258.1"/>
    </source>
</evidence>
<dbReference type="RefSeq" id="WP_034767547.1">
    <property type="nucleotide sequence ID" value="NZ_CCRF01000012.1"/>
</dbReference>
<dbReference type="PATRIC" id="fig|35841.6.peg.3229"/>
<feature type="transmembrane region" description="Helical" evidence="7">
    <location>
        <begin position="175"/>
        <end position="196"/>
    </location>
</feature>
<keyword evidence="6 7" id="KW-0472">Membrane</keyword>
<dbReference type="InterPro" id="IPR032816">
    <property type="entry name" value="VTT_dom"/>
</dbReference>
<feature type="transmembrane region" description="Helical" evidence="7">
    <location>
        <begin position="137"/>
        <end position="155"/>
    </location>
</feature>
<dbReference type="PANTHER" id="PTHR42709">
    <property type="entry name" value="ALKALINE PHOSPHATASE LIKE PROTEIN"/>
    <property type="match status" value="1"/>
</dbReference>
<dbReference type="eggNOG" id="COG0586">
    <property type="taxonomic scope" value="Bacteria"/>
</dbReference>
<organism evidence="9 10">
    <name type="scientific">Caldibacillus thermoamylovorans</name>
    <dbReference type="NCBI Taxonomy" id="35841"/>
    <lineage>
        <taxon>Bacteria</taxon>
        <taxon>Bacillati</taxon>
        <taxon>Bacillota</taxon>
        <taxon>Bacilli</taxon>
        <taxon>Bacillales</taxon>
        <taxon>Bacillaceae</taxon>
        <taxon>Caldibacillus</taxon>
    </lineage>
</organism>
<gene>
    <name evidence="9" type="primary">apl</name>
    <name evidence="9" type="ORF">BT1A1_0397</name>
</gene>
<keyword evidence="4 7" id="KW-0812">Transmembrane</keyword>
<dbReference type="STRING" id="35841.B4167_3508"/>
<dbReference type="GeneID" id="92959559"/>
<keyword evidence="3" id="KW-1003">Cell membrane</keyword>
<dbReference type="InterPro" id="IPR051311">
    <property type="entry name" value="DedA_domain"/>
</dbReference>
<dbReference type="PANTHER" id="PTHR42709:SF6">
    <property type="entry name" value="UNDECAPRENYL PHOSPHATE TRANSPORTER A"/>
    <property type="match status" value="1"/>
</dbReference>
<keyword evidence="5 7" id="KW-1133">Transmembrane helix</keyword>
<evidence type="ECO:0000259" key="8">
    <source>
        <dbReference type="Pfam" id="PF09335"/>
    </source>
</evidence>
<evidence type="ECO:0000256" key="4">
    <source>
        <dbReference type="ARBA" id="ARBA00022692"/>
    </source>
</evidence>
<comment type="subcellular location">
    <subcellularLocation>
        <location evidence="1">Cell membrane</location>
        <topology evidence="1">Multi-pass membrane protein</topology>
    </subcellularLocation>
</comment>
<accession>A0A090IUZ0</accession>
<evidence type="ECO:0000256" key="3">
    <source>
        <dbReference type="ARBA" id="ARBA00022475"/>
    </source>
</evidence>
<dbReference type="GO" id="GO:0005886">
    <property type="term" value="C:plasma membrane"/>
    <property type="evidence" value="ECO:0007669"/>
    <property type="project" value="UniProtKB-SubCell"/>
</dbReference>
<evidence type="ECO:0000256" key="5">
    <source>
        <dbReference type="ARBA" id="ARBA00022989"/>
    </source>
</evidence>
<reference evidence="9 10" key="1">
    <citation type="submission" date="2014-07" db="EMBL/GenBank/DDBJ databases">
        <authorList>
            <person name="Wibberg Daniel"/>
        </authorList>
    </citation>
    <scope>NUCLEOTIDE SEQUENCE [LARGE SCALE GENOMIC DNA]</scope>
</reference>
<dbReference type="Pfam" id="PF09335">
    <property type="entry name" value="VTT_dom"/>
    <property type="match status" value="1"/>
</dbReference>
<proteinExistence type="inferred from homology"/>
<evidence type="ECO:0000256" key="2">
    <source>
        <dbReference type="ARBA" id="ARBA00010792"/>
    </source>
</evidence>
<name>A0A090IUZ0_9BACI</name>
<evidence type="ECO:0000256" key="6">
    <source>
        <dbReference type="ARBA" id="ARBA00023136"/>
    </source>
</evidence>
<dbReference type="EMBL" id="CCRF01000012">
    <property type="protein sequence ID" value="CEE00258.1"/>
    <property type="molecule type" value="Genomic_DNA"/>
</dbReference>
<dbReference type="Proteomes" id="UP000040576">
    <property type="component" value="Unassembled WGS sequence"/>
</dbReference>
<comment type="similarity">
    <text evidence="2">Belongs to the DedA family.</text>
</comment>
<evidence type="ECO:0000313" key="10">
    <source>
        <dbReference type="Proteomes" id="UP000040576"/>
    </source>
</evidence>
<feature type="transmembrane region" description="Helical" evidence="7">
    <location>
        <begin position="12"/>
        <end position="30"/>
    </location>
</feature>